<evidence type="ECO:0008006" key="6">
    <source>
        <dbReference type="Google" id="ProtNLM"/>
    </source>
</evidence>
<evidence type="ECO:0000256" key="1">
    <source>
        <dbReference type="ARBA" id="ARBA00022729"/>
    </source>
</evidence>
<dbReference type="SMART" id="SM00261">
    <property type="entry name" value="FU"/>
    <property type="match status" value="2"/>
</dbReference>
<protein>
    <recommendedName>
        <fullName evidence="6">Insulin-like growth factor binding protein, N-terminal</fullName>
    </recommendedName>
</protein>
<evidence type="ECO:0000313" key="5">
    <source>
        <dbReference type="Proteomes" id="UP000039865"/>
    </source>
</evidence>
<dbReference type="EMBL" id="CCKQ01008759">
    <property type="protein sequence ID" value="CDW80224.1"/>
    <property type="molecule type" value="Genomic_DNA"/>
</dbReference>
<accession>A0A078ADA6</accession>
<dbReference type="InParanoid" id="A0A078ADA6"/>
<reference evidence="4 5" key="1">
    <citation type="submission" date="2014-06" db="EMBL/GenBank/DDBJ databases">
        <authorList>
            <person name="Swart Estienne"/>
        </authorList>
    </citation>
    <scope>NUCLEOTIDE SEQUENCE [LARGE SCALE GENOMIC DNA]</scope>
    <source>
        <strain evidence="4 5">130c</strain>
    </source>
</reference>
<dbReference type="Proteomes" id="UP000039865">
    <property type="component" value="Unassembled WGS sequence"/>
</dbReference>
<dbReference type="Gene3D" id="2.10.220.10">
    <property type="entry name" value="Hormone Receptor, Insulin-like Growth Factor Receptor 1, Chain A, domain 2"/>
    <property type="match status" value="1"/>
</dbReference>
<keyword evidence="2" id="KW-0677">Repeat</keyword>
<evidence type="ECO:0000256" key="2">
    <source>
        <dbReference type="ARBA" id="ARBA00022737"/>
    </source>
</evidence>
<dbReference type="InterPro" id="IPR013320">
    <property type="entry name" value="ConA-like_dom_sf"/>
</dbReference>
<gene>
    <name evidence="4" type="primary">Contig16461.g17527</name>
    <name evidence="4" type="ORF">STYLEM_9220</name>
</gene>
<dbReference type="SUPFAM" id="SSF49899">
    <property type="entry name" value="Concanavalin A-like lectins/glucanases"/>
    <property type="match status" value="1"/>
</dbReference>
<keyword evidence="3" id="KW-1015">Disulfide bond</keyword>
<sequence length="717" mass="81203">MPSNADFSFFSDGWGTQFSGQYIKKELSPSFIGADSFFVSIFFYSCEKSDFYVYCHQQDSSIVYPWKPIICLSFDSNAHPVITTNLWNDQSNDYYKYTQSFESLTITTGWKWIGINVLNNFDGTTSFTIYESKNSYAAGTYQSQTKILQGVYNDVFTPTTTELIFGCQMPYETYGYYDYCMKGFIYLFQVYSFDHFAAPPVIADLIDCTKASVATCNLCDIGYNNDCLDKLPPQTIEVWNLVNNAGFSSDKLVATVKAGTNDLLKYNDRENYPIMLSGIGVVFGYGYQTFQRKNFLADGYFAFGPMFTIDIWIKMGNASDIPNGLVMPIFGKYSTRTSNIDEFNRRYKVGIAVSNSFLRTYVNQKALDTNFLFVEEYNWINIAVSYQRSNVKQTQLLVFINGKQVANKFVEDAIKYEFNGYITIGDQFNGAIKRISLSNHAYCQSTLSETISLSSLTCLTCDFCDSTDGCYTDCPMLKGYYIDGTNACKKCNELCWTCEDSSSDKCSSCSDKGYKEFGTKCVAQCPDGYQPNEYFRSCEPNNPNFNSDQLSTLNKGIYQVKQNAIREQDIYGCDIGEYYNDTLKQCTSCNMENCDRCDMNVKNKCLICAGYSYLNSFDQCQKCSSSYMKSNNMGKCLDTCGDGRSYSNSLCDDGNIKNDDGCNEKCLIEKDYRCFGGFEGNKDRCDYILTEFLSASQQVLKSIKLDTYLSEGQSSVK</sequence>
<dbReference type="AlphaFoldDB" id="A0A078ADA6"/>
<keyword evidence="1" id="KW-0732">Signal</keyword>
<name>A0A078ADA6_STYLE</name>
<dbReference type="NCBIfam" id="TIGR02232">
    <property type="entry name" value="myxo_disulf_rpt"/>
    <property type="match status" value="1"/>
</dbReference>
<proteinExistence type="predicted"/>
<dbReference type="InterPro" id="IPR006212">
    <property type="entry name" value="Furin_repeat"/>
</dbReference>
<evidence type="ECO:0000256" key="3">
    <source>
        <dbReference type="ARBA" id="ARBA00023157"/>
    </source>
</evidence>
<dbReference type="InterPro" id="IPR009030">
    <property type="entry name" value="Growth_fac_rcpt_cys_sf"/>
</dbReference>
<evidence type="ECO:0000313" key="4">
    <source>
        <dbReference type="EMBL" id="CDW80224.1"/>
    </source>
</evidence>
<dbReference type="InterPro" id="IPR011936">
    <property type="entry name" value="Myxo_disulph_rpt"/>
</dbReference>
<keyword evidence="5" id="KW-1185">Reference proteome</keyword>
<organism evidence="4 5">
    <name type="scientific">Stylonychia lemnae</name>
    <name type="common">Ciliate</name>
    <dbReference type="NCBI Taxonomy" id="5949"/>
    <lineage>
        <taxon>Eukaryota</taxon>
        <taxon>Sar</taxon>
        <taxon>Alveolata</taxon>
        <taxon>Ciliophora</taxon>
        <taxon>Intramacronucleata</taxon>
        <taxon>Spirotrichea</taxon>
        <taxon>Stichotrichia</taxon>
        <taxon>Sporadotrichida</taxon>
        <taxon>Oxytrichidae</taxon>
        <taxon>Stylonychinae</taxon>
        <taxon>Stylonychia</taxon>
    </lineage>
</organism>
<dbReference type="SUPFAM" id="SSF57184">
    <property type="entry name" value="Growth factor receptor domain"/>
    <property type="match status" value="1"/>
</dbReference>